<evidence type="ECO:0000256" key="3">
    <source>
        <dbReference type="PROSITE-ProRule" id="PRU00221"/>
    </source>
</evidence>
<dbReference type="HOGENOM" id="CLU_2483169_0_0_1"/>
<dbReference type="SMART" id="SM00320">
    <property type="entry name" value="WD40"/>
    <property type="match status" value="1"/>
</dbReference>
<dbReference type="Proteomes" id="UP000030678">
    <property type="component" value="Unassembled WGS sequence"/>
</dbReference>
<dbReference type="InterPro" id="IPR019775">
    <property type="entry name" value="WD40_repeat_CS"/>
</dbReference>
<name>V9D1S9_9EURO</name>
<keyword evidence="1 3" id="KW-0853">WD repeat</keyword>
<gene>
    <name evidence="4" type="ORF">G647_08287</name>
</gene>
<evidence type="ECO:0000313" key="5">
    <source>
        <dbReference type="Proteomes" id="UP000030678"/>
    </source>
</evidence>
<dbReference type="EMBL" id="KB822708">
    <property type="protein sequence ID" value="ETI20253.1"/>
    <property type="molecule type" value="Genomic_DNA"/>
</dbReference>
<dbReference type="GeneID" id="19986780"/>
<protein>
    <submittedName>
        <fullName evidence="4">Uncharacterized protein</fullName>
    </submittedName>
</protein>
<dbReference type="InterPro" id="IPR036322">
    <property type="entry name" value="WD40_repeat_dom_sf"/>
</dbReference>
<dbReference type="PROSITE" id="PS00678">
    <property type="entry name" value="WD_REPEATS_1"/>
    <property type="match status" value="1"/>
</dbReference>
<dbReference type="VEuPathDB" id="FungiDB:G647_08287"/>
<keyword evidence="2" id="KW-0677">Repeat</keyword>
<proteinExistence type="predicted"/>
<accession>V9D1S9</accession>
<evidence type="ECO:0000256" key="1">
    <source>
        <dbReference type="ARBA" id="ARBA00022574"/>
    </source>
</evidence>
<dbReference type="InterPro" id="IPR001680">
    <property type="entry name" value="WD40_rpt"/>
</dbReference>
<dbReference type="InterPro" id="IPR015943">
    <property type="entry name" value="WD40/YVTN_repeat-like_dom_sf"/>
</dbReference>
<dbReference type="SUPFAM" id="SSF50978">
    <property type="entry name" value="WD40 repeat-like"/>
    <property type="match status" value="1"/>
</dbReference>
<evidence type="ECO:0000256" key="2">
    <source>
        <dbReference type="ARBA" id="ARBA00022737"/>
    </source>
</evidence>
<sequence>MVWERTEEGEWKNKTTLLGHTHSALSVLVTRDQKRVVSASWNGTVRIWNLEKGQEPQPSTSIKTDWVFYKMWFPWQSTDYVMTPQGA</sequence>
<dbReference type="Gene3D" id="2.130.10.10">
    <property type="entry name" value="YVTN repeat-like/Quinoprotein amine dehydrogenase"/>
    <property type="match status" value="1"/>
</dbReference>
<organism evidence="4 5">
    <name type="scientific">Cladophialophora carrionii CBS 160.54</name>
    <dbReference type="NCBI Taxonomy" id="1279043"/>
    <lineage>
        <taxon>Eukaryota</taxon>
        <taxon>Fungi</taxon>
        <taxon>Dikarya</taxon>
        <taxon>Ascomycota</taxon>
        <taxon>Pezizomycotina</taxon>
        <taxon>Eurotiomycetes</taxon>
        <taxon>Chaetothyriomycetidae</taxon>
        <taxon>Chaetothyriales</taxon>
        <taxon>Herpotrichiellaceae</taxon>
        <taxon>Cladophialophora</taxon>
    </lineage>
</organism>
<dbReference type="PROSITE" id="PS50082">
    <property type="entry name" value="WD_REPEATS_2"/>
    <property type="match status" value="1"/>
</dbReference>
<dbReference type="AlphaFoldDB" id="V9D1S9"/>
<feature type="repeat" description="WD" evidence="3">
    <location>
        <begin position="17"/>
        <end position="58"/>
    </location>
</feature>
<dbReference type="PROSITE" id="PS50294">
    <property type="entry name" value="WD_REPEATS_REGION"/>
    <property type="match status" value="1"/>
</dbReference>
<dbReference type="RefSeq" id="XP_008730821.1">
    <property type="nucleotide sequence ID" value="XM_008732599.1"/>
</dbReference>
<reference evidence="4 5" key="1">
    <citation type="submission" date="2013-03" db="EMBL/GenBank/DDBJ databases">
        <title>The Genome Sequence of Cladophialophora carrionii CBS 160.54.</title>
        <authorList>
            <consortium name="The Broad Institute Genomics Platform"/>
            <person name="Cuomo C."/>
            <person name="de Hoog S."/>
            <person name="Gorbushina A."/>
            <person name="Walker B."/>
            <person name="Young S.K."/>
            <person name="Zeng Q."/>
            <person name="Gargeya S."/>
            <person name="Fitzgerald M."/>
            <person name="Haas B."/>
            <person name="Abouelleil A."/>
            <person name="Allen A.W."/>
            <person name="Alvarado L."/>
            <person name="Arachchi H.M."/>
            <person name="Berlin A.M."/>
            <person name="Chapman S.B."/>
            <person name="Gainer-Dewar J."/>
            <person name="Goldberg J."/>
            <person name="Griggs A."/>
            <person name="Gujja S."/>
            <person name="Hansen M."/>
            <person name="Howarth C."/>
            <person name="Imamovic A."/>
            <person name="Ireland A."/>
            <person name="Larimer J."/>
            <person name="McCowan C."/>
            <person name="Murphy C."/>
            <person name="Pearson M."/>
            <person name="Poon T.W."/>
            <person name="Priest M."/>
            <person name="Roberts A."/>
            <person name="Saif S."/>
            <person name="Shea T."/>
            <person name="Sisk P."/>
            <person name="Sykes S."/>
            <person name="Wortman J."/>
            <person name="Nusbaum C."/>
            <person name="Birren B."/>
        </authorList>
    </citation>
    <scope>NUCLEOTIDE SEQUENCE [LARGE SCALE GENOMIC DNA]</scope>
    <source>
        <strain evidence="4 5">CBS 160.54</strain>
    </source>
</reference>
<evidence type="ECO:0000313" key="4">
    <source>
        <dbReference type="EMBL" id="ETI20253.1"/>
    </source>
</evidence>
<dbReference type="Pfam" id="PF00400">
    <property type="entry name" value="WD40"/>
    <property type="match status" value="1"/>
</dbReference>